<dbReference type="Proteomes" id="UP000178538">
    <property type="component" value="Unassembled WGS sequence"/>
</dbReference>
<evidence type="ECO:0000313" key="2">
    <source>
        <dbReference type="EMBL" id="OHA90760.1"/>
    </source>
</evidence>
<proteinExistence type="predicted"/>
<protein>
    <submittedName>
        <fullName evidence="2">Uncharacterized protein</fullName>
    </submittedName>
</protein>
<reference evidence="2 3" key="1">
    <citation type="journal article" date="2016" name="Nat. Commun.">
        <title>Thousands of microbial genomes shed light on interconnected biogeochemical processes in an aquifer system.</title>
        <authorList>
            <person name="Anantharaman K."/>
            <person name="Brown C.T."/>
            <person name="Hug L.A."/>
            <person name="Sharon I."/>
            <person name="Castelle C.J."/>
            <person name="Probst A.J."/>
            <person name="Thomas B.C."/>
            <person name="Singh A."/>
            <person name="Wilkins M.J."/>
            <person name="Karaoz U."/>
            <person name="Brodie E.L."/>
            <person name="Williams K.H."/>
            <person name="Hubbard S.S."/>
            <person name="Banfield J.F."/>
        </authorList>
    </citation>
    <scope>NUCLEOTIDE SEQUENCE [LARGE SCALE GENOMIC DNA]</scope>
</reference>
<feature type="transmembrane region" description="Helical" evidence="1">
    <location>
        <begin position="12"/>
        <end position="33"/>
    </location>
</feature>
<keyword evidence="1" id="KW-0472">Membrane</keyword>
<sequence length="262" mass="29098">MNKWSRKRKRIIVSLVFFVFVILVAVPAYLLFYKPPTCFDNKRNGDETGVDCGGSCQLLCTSESLPLIIKGDPQVLKVKEGVFEVVALVDNPNTDAEIYKAKYFIRLYSAQSIAPTRVIEGETFVPKGAKFAIFEGPFTTSDGIIPIKATIEWREDSLEWKKNTSQVPKLIVVSKSVSREDSVPRLDAVIENSSLKSVSNVDVIALIYNDKGTIFAASKTFIDSLAAGANAPIVFSWPEPFSEKVINADIILRVLPDRSFIR</sequence>
<name>A0A1G2T0E5_9BACT</name>
<comment type="caution">
    <text evidence="2">The sequence shown here is derived from an EMBL/GenBank/DDBJ whole genome shotgun (WGS) entry which is preliminary data.</text>
</comment>
<organism evidence="2 3">
    <name type="scientific">Candidatus Zambryskibacteria bacterium RIFCSPHIGHO2_01_FULL_44_22b</name>
    <dbReference type="NCBI Taxonomy" id="1802737"/>
    <lineage>
        <taxon>Bacteria</taxon>
        <taxon>Candidatus Zambryskiibacteriota</taxon>
    </lineage>
</organism>
<dbReference type="EMBL" id="MHVG01000016">
    <property type="protein sequence ID" value="OHA90760.1"/>
    <property type="molecule type" value="Genomic_DNA"/>
</dbReference>
<dbReference type="STRING" id="1802737.A2832_01400"/>
<evidence type="ECO:0000313" key="3">
    <source>
        <dbReference type="Proteomes" id="UP000178538"/>
    </source>
</evidence>
<keyword evidence="1" id="KW-1133">Transmembrane helix</keyword>
<gene>
    <name evidence="2" type="ORF">A2832_01400</name>
</gene>
<dbReference type="AlphaFoldDB" id="A0A1G2T0E5"/>
<accession>A0A1G2T0E5</accession>
<keyword evidence="1" id="KW-0812">Transmembrane</keyword>
<evidence type="ECO:0000256" key="1">
    <source>
        <dbReference type="SAM" id="Phobius"/>
    </source>
</evidence>